<evidence type="ECO:0000313" key="3">
    <source>
        <dbReference type="Proteomes" id="UP000015001"/>
    </source>
</evidence>
<name>S4NAY7_9ACTN</name>
<comment type="caution">
    <text evidence="2">The sequence shown here is derived from an EMBL/GenBank/DDBJ whole genome shotgun (WGS) entry which is preliminary data.</text>
</comment>
<dbReference type="AlphaFoldDB" id="S4NAY7"/>
<dbReference type="HOGENOM" id="CLU_313284_0_0_11"/>
<dbReference type="EMBL" id="AOPY01001651">
    <property type="protein sequence ID" value="EPJ35224.1"/>
    <property type="molecule type" value="Genomic_DNA"/>
</dbReference>
<protein>
    <submittedName>
        <fullName evidence="2">Uncharacterized protein</fullName>
    </submittedName>
</protein>
<feature type="compositionally biased region" description="Gly residues" evidence="1">
    <location>
        <begin position="911"/>
        <end position="922"/>
    </location>
</feature>
<sequence>MAEARGLGEDQDLLAALERLLGELEVVHVVQRALAALEDQVDVGGLLRQRPQRHVDVLEGLPAAGRRDVRRAVQRTVGRAGAQLDEAARAAGGGPHGHLLLPVEPVGAEGDPVAVVDIADGLAAVGAGLLDDRHARLGGEVLALAVQRLEHGAGGAGQGLLAVRPAVGVAGADDAVDVGVGVVAAVTGGRLQGALAAHLAGQLVGVGVVAEAVDDLDLGAVDGLLGVGDGHLERDGLAEFGQGAVAGDVDPHLGLGVADHDPDAGVAGVALGVLRGEGGAVGADLLVLVGGVEALALGTVAEVPAVGEVRGVGVLGRAGELDLQAGRPGRLVGAHLGDRREAVLGVLDPVQRGVLVALEPGDAVVEDVERAVGAELHVHDLGAGPREVVDLRDGAVVVLLDPLDPPAAELTREEVAVVRLGELHAGVELRVVTVDRAGHRGLGAVAELGHGAAVVRDPGGLRGRQVDQARVVRRGVLRGVAVELLAGLLGGEVVVDVGVVGAGAEGPAEVGRLGHLGELDLSARAALGVGGTGVGAVVADVHDAGLVVDAHPERVAEAHRVDLRTGLLRARGEEVALRDRVRAVLGDLDTQDLAAQVVGVGGAAAGVEGRVAVRPVVDRRVAVRGEGVGVVAGRQVEVAVRVEVDVAADVAAGAAGGRDVEDLLLAGHVQRAVGVQHEAGEAVDAVELLEVLGGAGLRGIARGGVERRGVVEVDRPVVLEVRVDADALEAFLVVAVDGDLAGDLGDAALVGEAERAVARGVQDAAVREHGERHRLARLGFALGERHLLELALCGCRFVLFRLAGLGSGDGGGGAHGEEQAGEQGDGGAQPGPPGGAGASGSGSVHEVPPGTGWAVRNGCGACGAGAGVRRHPGGTCVLNASRKVTVSVLGQHPLDQDRLSFLPAQDRAGSGQVGGGPAGGTGPRPRPAPGAWFSC</sequence>
<dbReference type="Proteomes" id="UP000015001">
    <property type="component" value="Unassembled WGS sequence"/>
</dbReference>
<feature type="region of interest" description="Disordered" evidence="1">
    <location>
        <begin position="907"/>
        <end position="935"/>
    </location>
</feature>
<accession>S4NAY7</accession>
<gene>
    <name evidence="2" type="ORF">STAFG_7696</name>
</gene>
<evidence type="ECO:0000313" key="2">
    <source>
        <dbReference type="EMBL" id="EPJ35224.1"/>
    </source>
</evidence>
<keyword evidence="3" id="KW-1185">Reference proteome</keyword>
<organism evidence="2 3">
    <name type="scientific">Streptomyces afghaniensis 772</name>
    <dbReference type="NCBI Taxonomy" id="1283301"/>
    <lineage>
        <taxon>Bacteria</taxon>
        <taxon>Bacillati</taxon>
        <taxon>Actinomycetota</taxon>
        <taxon>Actinomycetes</taxon>
        <taxon>Kitasatosporales</taxon>
        <taxon>Streptomycetaceae</taxon>
        <taxon>Streptomyces</taxon>
    </lineage>
</organism>
<feature type="region of interest" description="Disordered" evidence="1">
    <location>
        <begin position="810"/>
        <end position="849"/>
    </location>
</feature>
<proteinExistence type="predicted"/>
<dbReference type="PATRIC" id="fig|1283301.3.peg.7634"/>
<reference evidence="2 3" key="1">
    <citation type="submission" date="2013-02" db="EMBL/GenBank/DDBJ databases">
        <title>Draft Genome Sequence of Streptomyces afghaniensis, Which Produces Compounds of the Julimycin B-Complex.</title>
        <authorList>
            <person name="Gruening B.A."/>
            <person name="Praeg A."/>
            <person name="Erxleben A."/>
            <person name="Guenther S."/>
            <person name="Fiedler H.-P."/>
            <person name="Goodfellow M."/>
            <person name="Mueller M."/>
        </authorList>
    </citation>
    <scope>NUCLEOTIDE SEQUENCE [LARGE SCALE GENOMIC DNA]</scope>
    <source>
        <strain evidence="2 3">772</strain>
    </source>
</reference>
<evidence type="ECO:0000256" key="1">
    <source>
        <dbReference type="SAM" id="MobiDB-lite"/>
    </source>
</evidence>
<feature type="compositionally biased region" description="Gly residues" evidence="1">
    <location>
        <begin position="823"/>
        <end position="840"/>
    </location>
</feature>